<dbReference type="RefSeq" id="NP_203402.1">
    <property type="nucleotide sequence ID" value="NC_003084.1"/>
</dbReference>
<feature type="region of interest" description="Disordered" evidence="1">
    <location>
        <begin position="15"/>
        <end position="175"/>
    </location>
</feature>
<name>Q919H9_NPVCO</name>
<feature type="compositionally biased region" description="Low complexity" evidence="1">
    <location>
        <begin position="106"/>
        <end position="119"/>
    </location>
</feature>
<evidence type="ECO:0000313" key="2">
    <source>
        <dbReference type="EMBL" id="AAK94176.1"/>
    </source>
</evidence>
<feature type="compositionally biased region" description="Basic and acidic residues" evidence="1">
    <location>
        <begin position="146"/>
        <end position="162"/>
    </location>
</feature>
<organism evidence="2 3">
    <name type="scientific">Culex nigripalpus nucleopolyhedrovirus (isolate Florida/1997)</name>
    <name type="common">CuniNPV</name>
    <dbReference type="NCBI Taxonomy" id="645993"/>
    <lineage>
        <taxon>Viruses</taxon>
        <taxon>Viruses incertae sedis</taxon>
        <taxon>Naldaviricetes</taxon>
        <taxon>Lefavirales</taxon>
        <taxon>Baculoviridae</taxon>
        <taxon>Deltabaculovirus</taxon>
    </lineage>
</organism>
<sequence>MFARVHYADSDCAACGNSYRSVQSPPPPSVPFATPSQPVAQPQLAPRTLAQPPPQQPRFRVENFEQRFTPQHQPQPHPQPRQNVPIPRFDQPQNYPPAFESRRYEQQPQVQPHVQQIRPPSVPQPPQPIQQPQLRYELPDPPRPQSEPRRRVQEQQRYDQRRQNPYQRRRVVREDTSFSRERARMRFNERMARIRRAEMSRAREEEEYNRRRNWTFPWMVRRTCNREQCVNERKRLAELADLVMAEQV</sequence>
<dbReference type="GeneID" id="921888"/>
<feature type="compositionally biased region" description="Pro residues" evidence="1">
    <location>
        <begin position="120"/>
        <end position="129"/>
    </location>
</feature>
<proteinExistence type="predicted"/>
<reference evidence="2 3" key="1">
    <citation type="journal article" date="2001" name="J. Virol.">
        <title>Genome sequence of a baculovirus pathogenic for Culex nigripalpus.</title>
        <authorList>
            <person name="Afonso C.L."/>
            <person name="Tulman E.R."/>
            <person name="Lu Z."/>
            <person name="Balinsky C.A."/>
            <person name="Moser B.A."/>
            <person name="Becnel J.J."/>
            <person name="Rock D.L."/>
            <person name="Kutish G.F."/>
        </authorList>
    </citation>
    <scope>NUCLEOTIDE SEQUENCE [LARGE SCALE GENOMIC DNA]</scope>
    <source>
        <strain evidence="3">Isolate Florida/1997</strain>
    </source>
</reference>
<accession>Q919H9</accession>
<keyword evidence="3" id="KW-1185">Reference proteome</keyword>
<evidence type="ECO:0000256" key="1">
    <source>
        <dbReference type="SAM" id="MobiDB-lite"/>
    </source>
</evidence>
<evidence type="ECO:0000313" key="3">
    <source>
        <dbReference type="Proteomes" id="UP000006635"/>
    </source>
</evidence>
<dbReference type="EMBL" id="AF403738">
    <property type="protein sequence ID" value="AAK94176.1"/>
    <property type="molecule type" value="Genomic_DNA"/>
</dbReference>
<gene>
    <name evidence="2" type="primary">CUN098</name>
</gene>
<dbReference type="Proteomes" id="UP000006635">
    <property type="component" value="Segment"/>
</dbReference>
<organismHost>
    <name type="scientific">Culex nigripalpus</name>
    <dbReference type="NCBI Taxonomy" id="42429"/>
</organismHost>
<protein>
    <submittedName>
        <fullName evidence="2">Uncharacterized protein</fullName>
    </submittedName>
</protein>
<dbReference type="KEGG" id="vg:921888"/>